<dbReference type="Proteomes" id="UP001251528">
    <property type="component" value="Unassembled WGS sequence"/>
</dbReference>
<dbReference type="Gene3D" id="3.30.300.330">
    <property type="match status" value="1"/>
</dbReference>
<dbReference type="EMBL" id="JASWJB010000297">
    <property type="protein sequence ID" value="KAK2591963.1"/>
    <property type="molecule type" value="Genomic_DNA"/>
</dbReference>
<dbReference type="PANTHER" id="PTHR46568:SF1">
    <property type="entry name" value="ALKYLDIHYDROXYACETONEPHOSPHATE SYNTHASE, PEROXISOMAL"/>
    <property type="match status" value="1"/>
</dbReference>
<dbReference type="EC" id="2.5.1.26" evidence="3 10"/>
<evidence type="ECO:0000256" key="3">
    <source>
        <dbReference type="ARBA" id="ARBA00012385"/>
    </source>
</evidence>
<dbReference type="GO" id="GO:0071949">
    <property type="term" value="F:FAD binding"/>
    <property type="evidence" value="ECO:0007669"/>
    <property type="project" value="InterPro"/>
</dbReference>
<dbReference type="InterPro" id="IPR016164">
    <property type="entry name" value="FAD-linked_Oxase-like_C"/>
</dbReference>
<dbReference type="Gene3D" id="3.30.160.650">
    <property type="match status" value="1"/>
</dbReference>
<comment type="catalytic activity">
    <reaction evidence="10">
        <text>a long chain fatty alcohol + a 1-acylglycerone 3-phosphate = a 1-O-alkylglycerone 3-phosphate + a long-chain fatty acid + H(+)</text>
        <dbReference type="Rhea" id="RHEA:36171"/>
        <dbReference type="ChEBI" id="CHEBI:15378"/>
        <dbReference type="ChEBI" id="CHEBI:17135"/>
        <dbReference type="ChEBI" id="CHEBI:57534"/>
        <dbReference type="ChEBI" id="CHEBI:57560"/>
        <dbReference type="ChEBI" id="CHEBI:73315"/>
        <dbReference type="EC" id="2.5.1.26"/>
    </reaction>
</comment>
<dbReference type="PROSITE" id="PS51387">
    <property type="entry name" value="FAD_PCMH"/>
    <property type="match status" value="1"/>
</dbReference>
<dbReference type="InterPro" id="IPR016167">
    <property type="entry name" value="FAD-bd_PCMH_sub1"/>
</dbReference>
<dbReference type="InterPro" id="IPR025650">
    <property type="entry name" value="Alkyl-DHAP_Synthase"/>
</dbReference>
<keyword evidence="4 10" id="KW-0285">Flavoprotein</keyword>
<evidence type="ECO:0000256" key="10">
    <source>
        <dbReference type="RuleBase" id="RU363113"/>
    </source>
</evidence>
<feature type="site" description="Important for enzyme activity" evidence="9">
    <location>
        <position position="347"/>
    </location>
</feature>
<dbReference type="SUPFAM" id="SSF56176">
    <property type="entry name" value="FAD-binding/transporter-associated domain-like"/>
    <property type="match status" value="1"/>
</dbReference>
<dbReference type="GO" id="GO:0008610">
    <property type="term" value="P:lipid biosynthetic process"/>
    <property type="evidence" value="ECO:0007669"/>
    <property type="project" value="InterPro"/>
</dbReference>
<dbReference type="Pfam" id="PF02913">
    <property type="entry name" value="FAD-oxidase_C"/>
    <property type="match status" value="1"/>
</dbReference>
<comment type="subunit">
    <text evidence="10">Homodimer.</text>
</comment>
<dbReference type="InterPro" id="IPR016166">
    <property type="entry name" value="FAD-bd_PCMH"/>
</dbReference>
<dbReference type="InterPro" id="IPR006094">
    <property type="entry name" value="Oxid_FAD_bind_N"/>
</dbReference>
<dbReference type="SUPFAM" id="SSF55103">
    <property type="entry name" value="FAD-linked oxidases, C-terminal domain"/>
    <property type="match status" value="1"/>
</dbReference>
<keyword evidence="5 8" id="KW-0274">FAD</keyword>
<comment type="caution">
    <text evidence="12">The sequence shown here is derived from an EMBL/GenBank/DDBJ whole genome shotgun (WGS) entry which is preliminary data.</text>
</comment>
<feature type="domain" description="FAD-binding PCMH-type" evidence="11">
    <location>
        <begin position="128"/>
        <end position="312"/>
    </location>
</feature>
<keyword evidence="10" id="KW-0444">Lipid biosynthesis</keyword>
<evidence type="ECO:0000256" key="7">
    <source>
        <dbReference type="PIRSR" id="PIRSR625650-2"/>
    </source>
</evidence>
<evidence type="ECO:0000256" key="1">
    <source>
        <dbReference type="ARBA" id="ARBA00004670"/>
    </source>
</evidence>
<evidence type="ECO:0000256" key="8">
    <source>
        <dbReference type="PIRSR" id="PIRSR625650-3"/>
    </source>
</evidence>
<evidence type="ECO:0000256" key="2">
    <source>
        <dbReference type="ARBA" id="ARBA00008000"/>
    </source>
</evidence>
<comment type="cofactor">
    <cofactor evidence="8 10">
        <name>FAD</name>
        <dbReference type="ChEBI" id="CHEBI:57692"/>
    </cofactor>
</comment>
<proteinExistence type="inferred from homology"/>
<comment type="function">
    <text evidence="10">Catalyzes the exchange of an acyl for a long-chain alkyl group and the formation of the ether bond in the biosynthesis of ether phospholipids.</text>
</comment>
<gene>
    <name evidence="12" type="ORF">QQS21_010335</name>
</gene>
<dbReference type="PANTHER" id="PTHR46568">
    <property type="entry name" value="ALKYLDIHYDROXYACETONEPHOSPHATE SYNTHASE, PEROXISOMAL"/>
    <property type="match status" value="1"/>
</dbReference>
<feature type="binding site" evidence="7">
    <location>
        <position position="442"/>
    </location>
    <ligand>
        <name>substrate</name>
    </ligand>
</feature>
<feature type="active site" description="Proton donor/acceptor" evidence="6">
    <location>
        <position position="505"/>
    </location>
</feature>
<dbReference type="InterPro" id="IPR004113">
    <property type="entry name" value="FAD-bd_oxidored_4_C"/>
</dbReference>
<dbReference type="GO" id="GO:0008609">
    <property type="term" value="F:alkylglycerone-phosphate synthase activity"/>
    <property type="evidence" value="ECO:0007669"/>
    <property type="project" value="UniProtKB-EC"/>
</dbReference>
<reference evidence="12" key="1">
    <citation type="submission" date="2023-06" db="EMBL/GenBank/DDBJ databases">
        <title>Conoideocrella luteorostrata (Hypocreales: Clavicipitaceae), a potential biocontrol fungus for elongate hemlock scale in United States Christmas tree production areas.</title>
        <authorList>
            <person name="Barrett H."/>
            <person name="Lovett B."/>
            <person name="Macias A.M."/>
            <person name="Stajich J.E."/>
            <person name="Kasson M.T."/>
        </authorList>
    </citation>
    <scope>NUCLEOTIDE SEQUENCE</scope>
    <source>
        <strain evidence="12">ARSEF 14590</strain>
    </source>
</reference>
<dbReference type="InterPro" id="IPR036318">
    <property type="entry name" value="FAD-bd_PCMH-like_sf"/>
</dbReference>
<evidence type="ECO:0000259" key="11">
    <source>
        <dbReference type="PROSITE" id="PS51387"/>
    </source>
</evidence>
<dbReference type="GO" id="GO:0005777">
    <property type="term" value="C:peroxisome"/>
    <property type="evidence" value="ECO:0007669"/>
    <property type="project" value="UniProtKB-SubCell"/>
</dbReference>
<organism evidence="12 13">
    <name type="scientific">Conoideocrella luteorostrata</name>
    <dbReference type="NCBI Taxonomy" id="1105319"/>
    <lineage>
        <taxon>Eukaryota</taxon>
        <taxon>Fungi</taxon>
        <taxon>Dikarya</taxon>
        <taxon>Ascomycota</taxon>
        <taxon>Pezizomycotina</taxon>
        <taxon>Sordariomycetes</taxon>
        <taxon>Hypocreomycetidae</taxon>
        <taxon>Hypocreales</taxon>
        <taxon>Clavicipitaceae</taxon>
        <taxon>Conoideocrella</taxon>
    </lineage>
</organism>
<evidence type="ECO:0000313" key="12">
    <source>
        <dbReference type="EMBL" id="KAK2591963.1"/>
    </source>
</evidence>
<evidence type="ECO:0000256" key="4">
    <source>
        <dbReference type="ARBA" id="ARBA00022630"/>
    </source>
</evidence>
<dbReference type="Gene3D" id="3.30.465.10">
    <property type="match status" value="1"/>
</dbReference>
<keyword evidence="13" id="KW-1185">Reference proteome</keyword>
<sequence length="582" mass="64450">MFLPEQEFSFGASHESRRIWGFTDTSYRLRADGQVEITGARYPSSGHVLPDLLPWITEVMRIQPPKKQSSPAPPPSAQIAKRHFNDAFIDQIQQILPPNHWSQDPEVCMRHGHGHSLEDMYKANYAGFTRIPDIVLYPDNASQVSQIIAAAHKHQARLLPYGGGTNVNGGLSCSVDETRLIAAVSLRRMNQVLWVDKANRLAKIEAGAVGRHIVAALAKHGMTLGHEPDSIEFSTLGGWIATKASGMKKNRYGNIEDILLQVEMATPCGVIGRFLQSIPPRESVGVDSASLALGSEGNLGIITSAIVKISPLPEHQIFGSLLFKTFANGMAFLYDLARNREQPASVRLIDNAQFQFGMALKPRPAGFQSWKRKLTKAYVTKIRKFDPQMMTACTLVFEGSMKQIAKEQSAVYYLARKHGGLYAGAANGKQGYELTFAIAYIRDFAMTIDIFAESFETSCTWTAAPELYQRVIDRVRREHLARSLPGIPFLSARISQIYDTGVTIYFYLAISVEGVTRPLEAYKALERAARDEILSCGGALSHHHGVGTLRSNFLPRIFSTGSMECQNRLRSALDCRGVFSTQ</sequence>
<evidence type="ECO:0000256" key="9">
    <source>
        <dbReference type="PIRSR" id="PIRSR625650-4"/>
    </source>
</evidence>
<comment type="pathway">
    <text evidence="1 10">Glycerolipid metabolism; ether lipid biosynthesis.</text>
</comment>
<keyword evidence="10" id="KW-0808">Transferase</keyword>
<evidence type="ECO:0000313" key="13">
    <source>
        <dbReference type="Proteomes" id="UP001251528"/>
    </source>
</evidence>
<dbReference type="InterPro" id="IPR016169">
    <property type="entry name" value="FAD-bd_PCMH_sub2"/>
</dbReference>
<dbReference type="Gene3D" id="3.30.70.3450">
    <property type="match status" value="1"/>
</dbReference>
<keyword evidence="10" id="KW-0576">Peroxisome</keyword>
<dbReference type="Pfam" id="PF01565">
    <property type="entry name" value="FAD_binding_4"/>
    <property type="match status" value="1"/>
</dbReference>
<keyword evidence="10" id="KW-0443">Lipid metabolism</keyword>
<evidence type="ECO:0000256" key="6">
    <source>
        <dbReference type="PIRSR" id="PIRSR625650-1"/>
    </source>
</evidence>
<feature type="binding site" evidence="8">
    <location>
        <begin position="296"/>
        <end position="302"/>
    </location>
    <ligand>
        <name>FAD</name>
        <dbReference type="ChEBI" id="CHEBI:57692"/>
    </ligand>
</feature>
<feature type="binding site" evidence="8">
    <location>
        <begin position="229"/>
        <end position="235"/>
    </location>
    <ligand>
        <name>FAD</name>
        <dbReference type="ChEBI" id="CHEBI:57692"/>
    </ligand>
</feature>
<accession>A0AAJ0CHJ1</accession>
<protein>
    <recommendedName>
        <fullName evidence="3 10">Alkylglycerone-phosphate synthase</fullName>
        <shortName evidence="10">Alkyl-DHAP synthase</shortName>
        <ecNumber evidence="3 10">2.5.1.26</ecNumber>
    </recommendedName>
</protein>
<dbReference type="AlphaFoldDB" id="A0AAJ0CHJ1"/>
<comment type="subcellular location">
    <subcellularLocation>
        <location evidence="10">Peroxisome</location>
    </subcellularLocation>
</comment>
<evidence type="ECO:0000256" key="5">
    <source>
        <dbReference type="ARBA" id="ARBA00022827"/>
    </source>
</evidence>
<comment type="similarity">
    <text evidence="2 10">Belongs to the FAD-binding oxidoreductase/transferase type 4 family.</text>
</comment>
<name>A0AAJ0CHJ1_9HYPO</name>
<dbReference type="Gene3D" id="3.30.43.10">
    <property type="entry name" value="Uridine Diphospho-n-acetylenolpyruvylglucosamine Reductase, domain 2"/>
    <property type="match status" value="1"/>
</dbReference>
<feature type="binding site" evidence="8">
    <location>
        <begin position="242"/>
        <end position="245"/>
    </location>
    <ligand>
        <name>FAD</name>
        <dbReference type="ChEBI" id="CHEBI:57692"/>
    </ligand>
</feature>